<comment type="function">
    <text evidence="1 6">Catalyzes the reversible cyclization of carbamoyl aspartate to dihydroorotate.</text>
</comment>
<comment type="caution">
    <text evidence="6">Lacks conserved residue(s) required for the propagation of feature annotation.</text>
</comment>
<dbReference type="CDD" id="cd01317">
    <property type="entry name" value="DHOase_IIa"/>
    <property type="match status" value="1"/>
</dbReference>
<dbReference type="SUPFAM" id="SSF51338">
    <property type="entry name" value="Composite domain of metallo-dependent hydrolases"/>
    <property type="match status" value="1"/>
</dbReference>
<comment type="pathway">
    <text evidence="6">Pyrimidine metabolism; UMP biosynthesis via de novo pathway; (S)-dihydroorotate from bicarbonate: step 3/3.</text>
</comment>
<dbReference type="InterPro" id="IPR032466">
    <property type="entry name" value="Metal_Hydrolase"/>
</dbReference>
<sequence length="421" mass="46215">MILIKNGRVIDPESKIDEVLDVLIDENKIVEIKKNIENSNVKTIIEADGKIVAPGLIDVHVHFRDPGFTYKEDIFSGSESAACGGFTTVVCMANTNPVVDNAHTLKYLIDRFNNTKINLLQTASITKGIKGKELVDMEYLKSEGAVGFTDDGIPILDSSIILKSMIKAKELNVPLSFHEEDPCFIENSGINEGIISKQLGLGGASHLAEDLMVSRDCVLAIETGAKINIQHVSSGTSVDLIRFAKSHGANITAEVSPHHFSLTEKDVLEYKTYGKMNPPLRTEKDRLKLIEGLKDGTIDIIATDHAPHSCNEKNVEFTKAPSGIIGLETSLSLGITNLVMKKYLSIMQLIEKMTLNPAKLYNLKAGRINIGSIADIVIFDPSEKWVVNKFHSKSYNSPFLGKELSGKVKYTICNGIIVYND</sequence>
<dbReference type="EC" id="3.5.2.3" evidence="6"/>
<keyword evidence="5 6" id="KW-0665">Pyrimidine biosynthesis</keyword>
<feature type="binding site" evidence="6">
    <location>
        <position position="178"/>
    </location>
    <ligand>
        <name>Zn(2+)</name>
        <dbReference type="ChEBI" id="CHEBI:29105"/>
        <label>2</label>
    </ligand>
</feature>
<feature type="binding site" evidence="6">
    <location>
        <position position="151"/>
    </location>
    <ligand>
        <name>Zn(2+)</name>
        <dbReference type="ChEBI" id="CHEBI:29105"/>
        <label>1</label>
    </ligand>
</feature>
<evidence type="ECO:0000256" key="1">
    <source>
        <dbReference type="ARBA" id="ARBA00002368"/>
    </source>
</evidence>
<dbReference type="Gene3D" id="3.20.20.140">
    <property type="entry name" value="Metal-dependent hydrolases"/>
    <property type="match status" value="1"/>
</dbReference>
<proteinExistence type="inferred from homology"/>
<evidence type="ECO:0000259" key="7">
    <source>
        <dbReference type="Pfam" id="PF01979"/>
    </source>
</evidence>
<name>A0ABS4GF13_9FIRM</name>
<feature type="binding site" evidence="6">
    <location>
        <position position="94"/>
    </location>
    <ligand>
        <name>substrate</name>
    </ligand>
</feature>
<protein>
    <recommendedName>
        <fullName evidence="6">Dihydroorotase</fullName>
        <shortName evidence="6">DHOase</shortName>
        <ecNumber evidence="6">3.5.2.3</ecNumber>
    </recommendedName>
</protein>
<feature type="binding site" evidence="6">
    <location>
        <position position="277"/>
    </location>
    <ligand>
        <name>substrate</name>
    </ligand>
</feature>
<keyword evidence="3 6" id="KW-0479">Metal-binding</keyword>
<dbReference type="Proteomes" id="UP001519342">
    <property type="component" value="Unassembled WGS sequence"/>
</dbReference>
<dbReference type="InterPro" id="IPR050138">
    <property type="entry name" value="DHOase/Allantoinase_Hydrolase"/>
</dbReference>
<dbReference type="EMBL" id="JAGGKS010000006">
    <property type="protein sequence ID" value="MBP1926283.1"/>
    <property type="molecule type" value="Genomic_DNA"/>
</dbReference>
<keyword evidence="9" id="KW-1185">Reference proteome</keyword>
<evidence type="ECO:0000313" key="9">
    <source>
        <dbReference type="Proteomes" id="UP001519342"/>
    </source>
</evidence>
<dbReference type="InterPro" id="IPR002195">
    <property type="entry name" value="Dihydroorotase_CS"/>
</dbReference>
<feature type="binding site" evidence="6">
    <location>
        <position position="304"/>
    </location>
    <ligand>
        <name>Zn(2+)</name>
        <dbReference type="ChEBI" id="CHEBI:29105"/>
        <label>1</label>
    </ligand>
</feature>
<comment type="catalytic activity">
    <reaction evidence="6">
        <text>(S)-dihydroorotate + H2O = N-carbamoyl-L-aspartate + H(+)</text>
        <dbReference type="Rhea" id="RHEA:24296"/>
        <dbReference type="ChEBI" id="CHEBI:15377"/>
        <dbReference type="ChEBI" id="CHEBI:15378"/>
        <dbReference type="ChEBI" id="CHEBI:30864"/>
        <dbReference type="ChEBI" id="CHEBI:32814"/>
        <dbReference type="EC" id="3.5.2.3"/>
    </reaction>
</comment>
<dbReference type="NCBIfam" id="NF006839">
    <property type="entry name" value="PRK09357.1-4"/>
    <property type="match status" value="1"/>
</dbReference>
<dbReference type="GO" id="GO:0004151">
    <property type="term" value="F:dihydroorotase activity"/>
    <property type="evidence" value="ECO:0007669"/>
    <property type="project" value="UniProtKB-EC"/>
</dbReference>
<dbReference type="PANTHER" id="PTHR43668">
    <property type="entry name" value="ALLANTOINASE"/>
    <property type="match status" value="1"/>
</dbReference>
<evidence type="ECO:0000256" key="3">
    <source>
        <dbReference type="ARBA" id="ARBA00022723"/>
    </source>
</evidence>
<keyword evidence="4 6" id="KW-0378">Hydrolase</keyword>
<dbReference type="NCBIfam" id="TIGR00857">
    <property type="entry name" value="pyrC_multi"/>
    <property type="match status" value="1"/>
</dbReference>
<feature type="binding site" evidence="6">
    <location>
        <begin position="62"/>
        <end position="64"/>
    </location>
    <ligand>
        <name>substrate</name>
    </ligand>
</feature>
<evidence type="ECO:0000256" key="6">
    <source>
        <dbReference type="HAMAP-Rule" id="MF_00220"/>
    </source>
</evidence>
<dbReference type="RefSeq" id="WP_209512020.1">
    <property type="nucleotide sequence ID" value="NZ_JAGGKS010000006.1"/>
</dbReference>
<comment type="similarity">
    <text evidence="2 6">Belongs to the metallo-dependent hydrolases superfamily. DHOase family. Class I DHOase subfamily.</text>
</comment>
<comment type="cofactor">
    <cofactor evidence="6">
        <name>Zn(2+)</name>
        <dbReference type="ChEBI" id="CHEBI:29105"/>
    </cofactor>
    <text evidence="6">Binds 2 Zn(2+) ions per subunit.</text>
</comment>
<dbReference type="InterPro" id="IPR004722">
    <property type="entry name" value="DHOase"/>
</dbReference>
<gene>
    <name evidence="6" type="primary">pyrC</name>
    <name evidence="8" type="ORF">J2Z76_002148</name>
</gene>
<feature type="binding site" evidence="6">
    <location>
        <position position="308"/>
    </location>
    <ligand>
        <name>substrate</name>
    </ligand>
</feature>
<feature type="binding site" evidence="6">
    <location>
        <position position="151"/>
    </location>
    <ligand>
        <name>Zn(2+)</name>
        <dbReference type="ChEBI" id="CHEBI:29105"/>
        <label>2</label>
    </ligand>
</feature>
<evidence type="ECO:0000256" key="4">
    <source>
        <dbReference type="ARBA" id="ARBA00022801"/>
    </source>
</evidence>
<comment type="caution">
    <text evidence="8">The sequence shown here is derived from an EMBL/GenBank/DDBJ whole genome shotgun (WGS) entry which is preliminary data.</text>
</comment>
<dbReference type="SUPFAM" id="SSF51556">
    <property type="entry name" value="Metallo-dependent hydrolases"/>
    <property type="match status" value="1"/>
</dbReference>
<feature type="binding site" evidence="6">
    <location>
        <position position="62"/>
    </location>
    <ligand>
        <name>Zn(2+)</name>
        <dbReference type="ChEBI" id="CHEBI:29105"/>
        <label>1</label>
    </ligand>
</feature>
<dbReference type="PROSITE" id="PS00482">
    <property type="entry name" value="DIHYDROOROTASE_1"/>
    <property type="match status" value="1"/>
</dbReference>
<keyword evidence="6" id="KW-0862">Zinc</keyword>
<dbReference type="PROSITE" id="PS00483">
    <property type="entry name" value="DIHYDROOROTASE_2"/>
    <property type="match status" value="1"/>
</dbReference>
<evidence type="ECO:0000256" key="2">
    <source>
        <dbReference type="ARBA" id="ARBA00010286"/>
    </source>
</evidence>
<reference evidence="8 9" key="1">
    <citation type="submission" date="2021-03" db="EMBL/GenBank/DDBJ databases">
        <title>Genomic Encyclopedia of Type Strains, Phase IV (KMG-IV): sequencing the most valuable type-strain genomes for metagenomic binning, comparative biology and taxonomic classification.</title>
        <authorList>
            <person name="Goeker M."/>
        </authorList>
    </citation>
    <scope>NUCLEOTIDE SEQUENCE [LARGE SCALE GENOMIC DNA]</scope>
    <source>
        <strain evidence="8 9">DSM 24004</strain>
    </source>
</reference>
<feature type="active site" evidence="6">
    <location>
        <position position="304"/>
    </location>
</feature>
<feature type="binding site" evidence="6">
    <location>
        <position position="231"/>
    </location>
    <ligand>
        <name>Zn(2+)</name>
        <dbReference type="ChEBI" id="CHEBI:29105"/>
        <label>2</label>
    </ligand>
</feature>
<accession>A0ABS4GF13</accession>
<dbReference type="InterPro" id="IPR011059">
    <property type="entry name" value="Metal-dep_hydrolase_composite"/>
</dbReference>
<evidence type="ECO:0000313" key="8">
    <source>
        <dbReference type="EMBL" id="MBP1926283.1"/>
    </source>
</evidence>
<dbReference type="HAMAP" id="MF_00220_B">
    <property type="entry name" value="PyrC_classI_B"/>
    <property type="match status" value="1"/>
</dbReference>
<dbReference type="PANTHER" id="PTHR43668:SF2">
    <property type="entry name" value="ALLANTOINASE"/>
    <property type="match status" value="1"/>
</dbReference>
<dbReference type="Pfam" id="PF01979">
    <property type="entry name" value="Amidohydro_1"/>
    <property type="match status" value="1"/>
</dbReference>
<dbReference type="InterPro" id="IPR006680">
    <property type="entry name" value="Amidohydro-rel"/>
</dbReference>
<organism evidence="8 9">
    <name type="scientific">Sedimentibacter acidaminivorans</name>
    <dbReference type="NCBI Taxonomy" id="913099"/>
    <lineage>
        <taxon>Bacteria</taxon>
        <taxon>Bacillati</taxon>
        <taxon>Bacillota</taxon>
        <taxon>Tissierellia</taxon>
        <taxon>Sedimentibacter</taxon>
    </lineage>
</organism>
<feature type="domain" description="Amidohydrolase-related" evidence="7">
    <location>
        <begin position="51"/>
        <end position="417"/>
    </location>
</feature>
<evidence type="ECO:0000256" key="5">
    <source>
        <dbReference type="ARBA" id="ARBA00022975"/>
    </source>
</evidence>
<feature type="binding site" evidence="6">
    <location>
        <position position="60"/>
    </location>
    <ligand>
        <name>Zn(2+)</name>
        <dbReference type="ChEBI" id="CHEBI:29105"/>
        <label>1</label>
    </ligand>
</feature>